<dbReference type="GO" id="GO:0031514">
    <property type="term" value="C:motile cilium"/>
    <property type="evidence" value="ECO:0007669"/>
    <property type="project" value="TreeGrafter"/>
</dbReference>
<dbReference type="FunFam" id="2.20.110.10:FF:000002">
    <property type="entry name" value="Phosphatidylinositol 4-phosphate 5-kinase 8"/>
    <property type="match status" value="1"/>
</dbReference>
<dbReference type="Gene3D" id="2.20.110.10">
    <property type="entry name" value="Histone H3 K4-specific methyltransferase SET7/9 N-terminal domain"/>
    <property type="match status" value="2"/>
</dbReference>
<organism evidence="3 4">
    <name type="scientific">Cynoglossus semilaevis</name>
    <name type="common">Tongue sole</name>
    <dbReference type="NCBI Taxonomy" id="244447"/>
    <lineage>
        <taxon>Eukaryota</taxon>
        <taxon>Metazoa</taxon>
        <taxon>Chordata</taxon>
        <taxon>Craniata</taxon>
        <taxon>Vertebrata</taxon>
        <taxon>Euteleostomi</taxon>
        <taxon>Actinopterygii</taxon>
        <taxon>Neopterygii</taxon>
        <taxon>Teleostei</taxon>
        <taxon>Neoteleostei</taxon>
        <taxon>Acanthomorphata</taxon>
        <taxon>Carangaria</taxon>
        <taxon>Pleuronectiformes</taxon>
        <taxon>Pleuronectoidei</taxon>
        <taxon>Cynoglossidae</taxon>
        <taxon>Cynoglossinae</taxon>
        <taxon>Cynoglossus</taxon>
    </lineage>
</organism>
<sequence>MSDVGSEEFEEENNKLGEYVGDRNEAGERHGHGRAVLPNGDVYEGEYENGKRNGQGTYRFKNGARYVGTYFQNMKHGQGTFNYPDGSKYEGWWVEDVRQGHGVYTYANGDSYDGEWQRHLRHGQGVYHYHDTGSKYRGSWVNGNMELSGEFLHRDHRFQGNFNNNRPRGPGKFVFPDVSCEQHGDCVQTPQVSDL</sequence>
<name>A0A3P8US31_CYNSE</name>
<dbReference type="GO" id="GO:0005634">
    <property type="term" value="C:nucleus"/>
    <property type="evidence" value="ECO:0007669"/>
    <property type="project" value="TreeGrafter"/>
</dbReference>
<accession>A0A3P8US31</accession>
<reference evidence="3" key="3">
    <citation type="submission" date="2025-09" db="UniProtKB">
        <authorList>
            <consortium name="Ensembl"/>
        </authorList>
    </citation>
    <scope>IDENTIFICATION</scope>
</reference>
<keyword evidence="1" id="KW-0677">Repeat</keyword>
<proteinExistence type="predicted"/>
<dbReference type="STRING" id="244447.ENSCSEP00000004644"/>
<feature type="compositionally biased region" description="Acidic residues" evidence="2">
    <location>
        <begin position="1"/>
        <end position="11"/>
    </location>
</feature>
<dbReference type="SMART" id="SM00698">
    <property type="entry name" value="MORN"/>
    <property type="match status" value="7"/>
</dbReference>
<dbReference type="Pfam" id="PF02493">
    <property type="entry name" value="MORN"/>
    <property type="match status" value="7"/>
</dbReference>
<dbReference type="GO" id="GO:0007286">
    <property type="term" value="P:spermatid development"/>
    <property type="evidence" value="ECO:0007669"/>
    <property type="project" value="TreeGrafter"/>
</dbReference>
<reference evidence="3 4" key="1">
    <citation type="journal article" date="2014" name="Nat. Genet.">
        <title>Whole-genome sequence of a flatfish provides insights into ZW sex chromosome evolution and adaptation to a benthic lifestyle.</title>
        <authorList>
            <person name="Chen S."/>
            <person name="Zhang G."/>
            <person name="Shao C."/>
            <person name="Huang Q."/>
            <person name="Liu G."/>
            <person name="Zhang P."/>
            <person name="Song W."/>
            <person name="An N."/>
            <person name="Chalopin D."/>
            <person name="Volff J.N."/>
            <person name="Hong Y."/>
            <person name="Li Q."/>
            <person name="Sha Z."/>
            <person name="Zhou H."/>
            <person name="Xie M."/>
            <person name="Yu Q."/>
            <person name="Liu Y."/>
            <person name="Xiang H."/>
            <person name="Wang N."/>
            <person name="Wu K."/>
            <person name="Yang C."/>
            <person name="Zhou Q."/>
            <person name="Liao X."/>
            <person name="Yang L."/>
            <person name="Hu Q."/>
            <person name="Zhang J."/>
            <person name="Meng L."/>
            <person name="Jin L."/>
            <person name="Tian Y."/>
            <person name="Lian J."/>
            <person name="Yang J."/>
            <person name="Miao G."/>
            <person name="Liu S."/>
            <person name="Liang Z."/>
            <person name="Yan F."/>
            <person name="Li Y."/>
            <person name="Sun B."/>
            <person name="Zhang H."/>
            <person name="Zhang J."/>
            <person name="Zhu Y."/>
            <person name="Du M."/>
            <person name="Zhao Y."/>
            <person name="Schartl M."/>
            <person name="Tang Q."/>
            <person name="Wang J."/>
        </authorList>
    </citation>
    <scope>NUCLEOTIDE SEQUENCE</scope>
</reference>
<dbReference type="PANTHER" id="PTHR43215">
    <property type="entry name" value="RADIAL SPOKE HEAD 1 HOMOLOG"/>
    <property type="match status" value="1"/>
</dbReference>
<evidence type="ECO:0000313" key="3">
    <source>
        <dbReference type="Ensembl" id="ENSCSEP00000004644.1"/>
    </source>
</evidence>
<protein>
    <submittedName>
        <fullName evidence="3">Radial spoke head component 1</fullName>
    </submittedName>
</protein>
<dbReference type="OMA" id="DIYQGQY"/>
<dbReference type="SUPFAM" id="SSF82185">
    <property type="entry name" value="Histone H3 K4-specific methyltransferase SET7/9 N-terminal domain"/>
    <property type="match status" value="2"/>
</dbReference>
<dbReference type="InterPro" id="IPR003409">
    <property type="entry name" value="MORN"/>
</dbReference>
<dbReference type="Proteomes" id="UP000265120">
    <property type="component" value="Chromosome 8"/>
</dbReference>
<keyword evidence="4" id="KW-1185">Reference proteome</keyword>
<dbReference type="InParanoid" id="A0A3P8US31"/>
<dbReference type="FunCoup" id="A0A3P8US31">
    <property type="interactions" value="530"/>
</dbReference>
<dbReference type="AlphaFoldDB" id="A0A3P8US31"/>
<evidence type="ECO:0000256" key="1">
    <source>
        <dbReference type="ARBA" id="ARBA00022737"/>
    </source>
</evidence>
<dbReference type="GeneTree" id="ENSGT00940000157240"/>
<dbReference type="GO" id="GO:0035082">
    <property type="term" value="P:axoneme assembly"/>
    <property type="evidence" value="ECO:0007669"/>
    <property type="project" value="TreeGrafter"/>
</dbReference>
<dbReference type="Ensembl" id="ENSCSET00000004700.1">
    <property type="protein sequence ID" value="ENSCSEP00000004644.1"/>
    <property type="gene ID" value="ENSCSEG00000003009.1"/>
</dbReference>
<reference evidence="3" key="2">
    <citation type="submission" date="2025-08" db="UniProtKB">
        <authorList>
            <consortium name="Ensembl"/>
        </authorList>
    </citation>
    <scope>IDENTIFICATION</scope>
</reference>
<evidence type="ECO:0000256" key="2">
    <source>
        <dbReference type="SAM" id="MobiDB-lite"/>
    </source>
</evidence>
<feature type="compositionally biased region" description="Basic and acidic residues" evidence="2">
    <location>
        <begin position="12"/>
        <end position="30"/>
    </location>
</feature>
<feature type="region of interest" description="Disordered" evidence="2">
    <location>
        <begin position="1"/>
        <end position="54"/>
    </location>
</feature>
<evidence type="ECO:0000313" key="4">
    <source>
        <dbReference type="Proteomes" id="UP000265120"/>
    </source>
</evidence>
<dbReference type="PANTHER" id="PTHR43215:SF14">
    <property type="entry name" value="RADIAL SPOKE HEAD 1 HOMOLOG"/>
    <property type="match status" value="1"/>
</dbReference>